<sequence length="228" mass="25599">MEALPEEILLNIFVLLCDEIPPQAMLDHPLFSWREWYHHSLAFVPLMDYSDDIFFSSDGRTCQYGLGKPYFNISCDRPLWDGTVWFLFRGITSSDTYRLGLMLELPDEWEVPGRRANGWGFCSFDRSFGHNGDWGPYSGPAPPDGVPVGLTHDRATNRMAIRLGLGGTPLIAGNRSGPFLLPTRDPQEGLVVVVTLIRPCSVTLLGLTHGDEQLPWWMQGVCETPSSR</sequence>
<organism evidence="1 2">
    <name type="scientific">Paratrimastix pyriformis</name>
    <dbReference type="NCBI Taxonomy" id="342808"/>
    <lineage>
        <taxon>Eukaryota</taxon>
        <taxon>Metamonada</taxon>
        <taxon>Preaxostyla</taxon>
        <taxon>Paratrimastigidae</taxon>
        <taxon>Paratrimastix</taxon>
    </lineage>
</organism>
<name>A0ABQ8UNA6_9EUKA</name>
<reference evidence="1" key="1">
    <citation type="journal article" date="2022" name="bioRxiv">
        <title>Genomics of Preaxostyla Flagellates Illuminates Evolutionary Transitions and the Path Towards Mitochondrial Loss.</title>
        <authorList>
            <person name="Novak L.V.F."/>
            <person name="Treitli S.C."/>
            <person name="Pyrih J."/>
            <person name="Halakuc P."/>
            <person name="Pipaliya S.V."/>
            <person name="Vacek V."/>
            <person name="Brzon O."/>
            <person name="Soukal P."/>
            <person name="Eme L."/>
            <person name="Dacks J.B."/>
            <person name="Karnkowska A."/>
            <person name="Elias M."/>
            <person name="Hampl V."/>
        </authorList>
    </citation>
    <scope>NUCLEOTIDE SEQUENCE</scope>
    <source>
        <strain evidence="1">RCP-MX</strain>
    </source>
</reference>
<evidence type="ECO:0000313" key="1">
    <source>
        <dbReference type="EMBL" id="KAJ4458975.1"/>
    </source>
</evidence>
<comment type="caution">
    <text evidence="1">The sequence shown here is derived from an EMBL/GenBank/DDBJ whole genome shotgun (WGS) entry which is preliminary data.</text>
</comment>
<dbReference type="EMBL" id="JAPMOS010000023">
    <property type="protein sequence ID" value="KAJ4458975.1"/>
    <property type="molecule type" value="Genomic_DNA"/>
</dbReference>
<dbReference type="Proteomes" id="UP001141327">
    <property type="component" value="Unassembled WGS sequence"/>
</dbReference>
<gene>
    <name evidence="1" type="ORF">PAPYR_5020</name>
</gene>
<proteinExistence type="predicted"/>
<evidence type="ECO:0008006" key="3">
    <source>
        <dbReference type="Google" id="ProtNLM"/>
    </source>
</evidence>
<evidence type="ECO:0000313" key="2">
    <source>
        <dbReference type="Proteomes" id="UP001141327"/>
    </source>
</evidence>
<keyword evidence="2" id="KW-1185">Reference proteome</keyword>
<accession>A0ABQ8UNA6</accession>
<protein>
    <recommendedName>
        <fullName evidence="3">F-box domain-containing protein</fullName>
    </recommendedName>
</protein>